<evidence type="ECO:0000313" key="2">
    <source>
        <dbReference type="Proteomes" id="UP000269015"/>
    </source>
</evidence>
<sequence length="107" mass="12403">MILFSCSDFGLRSHKKQNREQYPPQKLFEGIQLQAAQKIFDEDNSGLENMINTQPEIINQLSEKKGYTLFLYATMLENIKGMEVLLQKGADPNIITPDLLVLRFRRQ</sequence>
<gene>
    <name evidence="1" type="ORF">EG352_20500</name>
</gene>
<dbReference type="AlphaFoldDB" id="A0AAD0YZM3"/>
<reference evidence="1 2" key="1">
    <citation type="submission" date="2018-11" db="EMBL/GenBank/DDBJ databases">
        <title>Proposal to divide the Flavobacteriaceae and reorganize its genera based on Amino Acid Identity values calculated from whole genome sequences.</title>
        <authorList>
            <person name="Nicholson A.C."/>
            <person name="Gulvik C.A."/>
            <person name="Whitney A.M."/>
            <person name="Humrighouse B.W."/>
            <person name="Bell M."/>
            <person name="Holmes B."/>
            <person name="Steigerwalt A.G."/>
            <person name="Villarma A."/>
            <person name="Sheth M."/>
            <person name="Batra D."/>
            <person name="Pryor J."/>
            <person name="Bernardet J.-F."/>
            <person name="Hugo C."/>
            <person name="Kampfer P."/>
            <person name="Newman J."/>
            <person name="McQuiston J.R."/>
        </authorList>
    </citation>
    <scope>NUCLEOTIDE SEQUENCE [LARGE SCALE GENOMIC DNA]</scope>
    <source>
        <strain evidence="1 2">H5559</strain>
    </source>
</reference>
<accession>A0AAD0YZM3</accession>
<dbReference type="EMBL" id="CP033930">
    <property type="protein sequence ID" value="AZB19968.1"/>
    <property type="molecule type" value="Genomic_DNA"/>
</dbReference>
<proteinExistence type="predicted"/>
<organism evidence="1 2">
    <name type="scientific">Chryseobacterium indologenes</name>
    <name type="common">Flavobacterium indologenes</name>
    <dbReference type="NCBI Taxonomy" id="253"/>
    <lineage>
        <taxon>Bacteria</taxon>
        <taxon>Pseudomonadati</taxon>
        <taxon>Bacteroidota</taxon>
        <taxon>Flavobacteriia</taxon>
        <taxon>Flavobacteriales</taxon>
        <taxon>Weeksellaceae</taxon>
        <taxon>Chryseobacterium group</taxon>
        <taxon>Chryseobacterium</taxon>
    </lineage>
</organism>
<dbReference type="Proteomes" id="UP000269015">
    <property type="component" value="Chromosome"/>
</dbReference>
<evidence type="ECO:0000313" key="1">
    <source>
        <dbReference type="EMBL" id="AZB19968.1"/>
    </source>
</evidence>
<dbReference type="InterPro" id="IPR036770">
    <property type="entry name" value="Ankyrin_rpt-contain_sf"/>
</dbReference>
<protein>
    <recommendedName>
        <fullName evidence="3">Ankyrin repeat domain-containing protein</fullName>
    </recommendedName>
</protein>
<dbReference type="SUPFAM" id="SSF48403">
    <property type="entry name" value="Ankyrin repeat"/>
    <property type="match status" value="1"/>
</dbReference>
<evidence type="ECO:0008006" key="3">
    <source>
        <dbReference type="Google" id="ProtNLM"/>
    </source>
</evidence>
<name>A0AAD0YZM3_CHRID</name>
<dbReference type="Gene3D" id="1.25.40.20">
    <property type="entry name" value="Ankyrin repeat-containing domain"/>
    <property type="match status" value="1"/>
</dbReference>